<accession>A0AAD9R7R6</accession>
<gene>
    <name evidence="1" type="ORF">KPH14_012965</name>
</gene>
<dbReference type="EMBL" id="JAIFRP010005270">
    <property type="protein sequence ID" value="KAK2574687.1"/>
    <property type="molecule type" value="Genomic_DNA"/>
</dbReference>
<feature type="non-terminal residue" evidence="1">
    <location>
        <position position="18"/>
    </location>
</feature>
<evidence type="ECO:0000313" key="2">
    <source>
        <dbReference type="Proteomes" id="UP001258017"/>
    </source>
</evidence>
<sequence length="18" mass="1730">MPVRPRAATAATASTGAT</sequence>
<dbReference type="Proteomes" id="UP001258017">
    <property type="component" value="Unassembled WGS sequence"/>
</dbReference>
<evidence type="ECO:0000313" key="1">
    <source>
        <dbReference type="EMBL" id="KAK2574687.1"/>
    </source>
</evidence>
<name>A0AAD9R7R6_9HYME</name>
<keyword evidence="2" id="KW-1185">Reference proteome</keyword>
<reference evidence="1" key="1">
    <citation type="submission" date="2021-08" db="EMBL/GenBank/DDBJ databases">
        <authorList>
            <person name="Misof B."/>
            <person name="Oliver O."/>
            <person name="Podsiadlowski L."/>
            <person name="Donath A."/>
            <person name="Peters R."/>
            <person name="Mayer C."/>
            <person name="Rust J."/>
            <person name="Gunkel S."/>
            <person name="Lesny P."/>
            <person name="Martin S."/>
            <person name="Oeyen J.P."/>
            <person name="Petersen M."/>
            <person name="Panagiotis P."/>
            <person name="Wilbrandt J."/>
            <person name="Tanja T."/>
        </authorList>
    </citation>
    <scope>NUCLEOTIDE SEQUENCE</scope>
    <source>
        <strain evidence="1">GBR_01_08_01A</strain>
        <tissue evidence="1">Thorax + abdomen</tissue>
    </source>
</reference>
<comment type="caution">
    <text evidence="1">The sequence shown here is derived from an EMBL/GenBank/DDBJ whole genome shotgun (WGS) entry which is preliminary data.</text>
</comment>
<organism evidence="1 2">
    <name type="scientific">Odynerus spinipes</name>
    <dbReference type="NCBI Taxonomy" id="1348599"/>
    <lineage>
        <taxon>Eukaryota</taxon>
        <taxon>Metazoa</taxon>
        <taxon>Ecdysozoa</taxon>
        <taxon>Arthropoda</taxon>
        <taxon>Hexapoda</taxon>
        <taxon>Insecta</taxon>
        <taxon>Pterygota</taxon>
        <taxon>Neoptera</taxon>
        <taxon>Endopterygota</taxon>
        <taxon>Hymenoptera</taxon>
        <taxon>Apocrita</taxon>
        <taxon>Aculeata</taxon>
        <taxon>Vespoidea</taxon>
        <taxon>Vespidae</taxon>
        <taxon>Eumeninae</taxon>
        <taxon>Odynerus</taxon>
    </lineage>
</organism>
<protein>
    <submittedName>
        <fullName evidence="1">Uncharacterized protein</fullName>
    </submittedName>
</protein>
<reference evidence="1" key="2">
    <citation type="journal article" date="2023" name="Commun. Biol.">
        <title>Intrasexual cuticular hydrocarbon dimorphism in a wasp sheds light on hydrocarbon biosynthesis genes in Hymenoptera.</title>
        <authorList>
            <person name="Moris V.C."/>
            <person name="Podsiadlowski L."/>
            <person name="Martin S."/>
            <person name="Oeyen J.P."/>
            <person name="Donath A."/>
            <person name="Petersen M."/>
            <person name="Wilbrandt J."/>
            <person name="Misof B."/>
            <person name="Liedtke D."/>
            <person name="Thamm M."/>
            <person name="Scheiner R."/>
            <person name="Schmitt T."/>
            <person name="Niehuis O."/>
        </authorList>
    </citation>
    <scope>NUCLEOTIDE SEQUENCE</scope>
    <source>
        <strain evidence="1">GBR_01_08_01A</strain>
    </source>
</reference>
<dbReference type="AlphaFoldDB" id="A0AAD9R7R6"/>
<proteinExistence type="predicted"/>